<evidence type="ECO:0000256" key="4">
    <source>
        <dbReference type="ARBA" id="ARBA00022475"/>
    </source>
</evidence>
<evidence type="ECO:0000256" key="5">
    <source>
        <dbReference type="ARBA" id="ARBA00022527"/>
    </source>
</evidence>
<dbReference type="PROSITE" id="PS00108">
    <property type="entry name" value="PROTEIN_KINASE_ST"/>
    <property type="match status" value="1"/>
</dbReference>
<dbReference type="Pfam" id="PF01657">
    <property type="entry name" value="Stress-antifung"/>
    <property type="match status" value="1"/>
</dbReference>
<feature type="transmembrane region" description="Helical" evidence="20">
    <location>
        <begin position="140"/>
        <end position="161"/>
    </location>
</feature>
<dbReference type="AlphaFoldDB" id="A0AAV5LXQ1"/>
<dbReference type="FunFam" id="1.10.510.10:FF:000240">
    <property type="entry name" value="Lectin-domain containing receptor kinase A4.3"/>
    <property type="match status" value="1"/>
</dbReference>
<keyword evidence="13 18" id="KW-0067">ATP-binding</keyword>
<evidence type="ECO:0000256" key="11">
    <source>
        <dbReference type="ARBA" id="ARBA00022741"/>
    </source>
</evidence>
<keyword evidence="15 20" id="KW-0472">Membrane</keyword>
<dbReference type="PROSITE" id="PS51473">
    <property type="entry name" value="GNK2"/>
    <property type="match status" value="1"/>
</dbReference>
<dbReference type="Gene3D" id="3.30.430.20">
    <property type="entry name" value="Gnk2 domain, C-X8-C-X2-C motif"/>
    <property type="match status" value="1"/>
</dbReference>
<dbReference type="PANTHER" id="PTHR27002">
    <property type="entry name" value="RECEPTOR-LIKE SERINE/THREONINE-PROTEIN KINASE SD1-8"/>
    <property type="match status" value="1"/>
</dbReference>
<evidence type="ECO:0000259" key="22">
    <source>
        <dbReference type="PROSITE" id="PS51473"/>
    </source>
</evidence>
<dbReference type="GO" id="GO:0005524">
    <property type="term" value="F:ATP binding"/>
    <property type="evidence" value="ECO:0007669"/>
    <property type="project" value="UniProtKB-UniRule"/>
</dbReference>
<keyword evidence="16" id="KW-0675">Receptor</keyword>
<dbReference type="PROSITE" id="PS50011">
    <property type="entry name" value="PROTEIN_KINASE_DOM"/>
    <property type="match status" value="1"/>
</dbReference>
<dbReference type="InterPro" id="IPR017441">
    <property type="entry name" value="Protein_kinase_ATP_BS"/>
</dbReference>
<feature type="binding site" evidence="18">
    <location>
        <position position="224"/>
    </location>
    <ligand>
        <name>ATP</name>
        <dbReference type="ChEBI" id="CHEBI:30616"/>
    </ligand>
</feature>
<comment type="caution">
    <text evidence="23">The sequence shown here is derived from an EMBL/GenBank/DDBJ whole genome shotgun (WGS) entry which is preliminary data.</text>
</comment>
<evidence type="ECO:0000313" key="23">
    <source>
        <dbReference type="EMBL" id="GKV42305.1"/>
    </source>
</evidence>
<comment type="similarity">
    <text evidence="3">In the C-terminal section; belongs to the protein kinase superfamily. Ser/Thr protein kinase family.</text>
</comment>
<keyword evidence="24" id="KW-1185">Reference proteome</keyword>
<dbReference type="InterPro" id="IPR002902">
    <property type="entry name" value="GNK2"/>
</dbReference>
<evidence type="ECO:0000256" key="3">
    <source>
        <dbReference type="ARBA" id="ARBA00010217"/>
    </source>
</evidence>
<evidence type="ECO:0000256" key="15">
    <source>
        <dbReference type="ARBA" id="ARBA00023136"/>
    </source>
</evidence>
<dbReference type="SUPFAM" id="SSF56112">
    <property type="entry name" value="Protein kinase-like (PK-like)"/>
    <property type="match status" value="1"/>
</dbReference>
<evidence type="ECO:0000256" key="18">
    <source>
        <dbReference type="PROSITE-ProRule" id="PRU10141"/>
    </source>
</evidence>
<keyword evidence="12" id="KW-0418">Kinase</keyword>
<evidence type="ECO:0000313" key="24">
    <source>
        <dbReference type="Proteomes" id="UP001054252"/>
    </source>
</evidence>
<keyword evidence="9" id="KW-0430">Lectin</keyword>
<comment type="similarity">
    <text evidence="2">In the N-terminal section; belongs to the leguminous lectin family.</text>
</comment>
<dbReference type="InterPro" id="IPR000719">
    <property type="entry name" value="Prot_kinase_dom"/>
</dbReference>
<sequence length="426" mass="47700">MEIDPFDKLYAGDASNVDAFNQSLSFLFNNLSNRAAAGGPLLKYAAGITEGPSSQRIYALVQYTPDLSQQDCSDCLATDIERMKTYCYGKTGCRIPQPSSNLRYEINPFFEAGHGITQPSSPPPTEGFAGNGKNTTPTTVMSVVGSIVGVLLIFLCIWIILRCRKSKESLETVDEMIEAESQQYDFATVRAATNNFNDENKLGQGGFGAVYRGRLPNEQDVAVKRLSSNSGQGDIEFKNEVLLVAKLQHRNLVRLLGFCLEGKERLLIYEFVPNASLDHFVFDPTKRAQLDWERRYKIIVGIARGLLYLHEDSHFRIIHRDLKARNILLDENMNAKIADFGMARLFVRDETQGQTSRIVGTYGYMAPEYAIHGHFSAKSDVFSFGVLILELVSGHRNNCFQDGENGEDLISYGRDRIKSHRSNFAE</sequence>
<dbReference type="FunFam" id="3.30.200.20:FF:000142">
    <property type="entry name" value="Cysteine-rich receptor-like protein kinase 10"/>
    <property type="match status" value="1"/>
</dbReference>
<evidence type="ECO:0000256" key="12">
    <source>
        <dbReference type="ARBA" id="ARBA00022777"/>
    </source>
</evidence>
<keyword evidence="6" id="KW-0808">Transferase</keyword>
<evidence type="ECO:0000259" key="21">
    <source>
        <dbReference type="PROSITE" id="PS50011"/>
    </source>
</evidence>
<dbReference type="PROSITE" id="PS00107">
    <property type="entry name" value="PROTEIN_KINASE_ATP"/>
    <property type="match status" value="1"/>
</dbReference>
<dbReference type="EMBL" id="BPVZ01000157">
    <property type="protein sequence ID" value="GKV42305.1"/>
    <property type="molecule type" value="Genomic_DNA"/>
</dbReference>
<dbReference type="Proteomes" id="UP001054252">
    <property type="component" value="Unassembled WGS sequence"/>
</dbReference>
<dbReference type="GO" id="GO:0005886">
    <property type="term" value="C:plasma membrane"/>
    <property type="evidence" value="ECO:0007669"/>
    <property type="project" value="UniProtKB-SubCell"/>
</dbReference>
<dbReference type="Gene3D" id="1.10.510.10">
    <property type="entry name" value="Transferase(Phosphotransferase) domain 1"/>
    <property type="match status" value="1"/>
</dbReference>
<dbReference type="PANTHER" id="PTHR27002:SF980">
    <property type="entry name" value="CYSTEINE-RICH RECEPTOR-LIKE PROTEIN KINASE 10 ISOFORM X1"/>
    <property type="match status" value="1"/>
</dbReference>
<dbReference type="Gene3D" id="3.30.200.20">
    <property type="entry name" value="Phosphorylase Kinase, domain 1"/>
    <property type="match status" value="1"/>
</dbReference>
<comment type="similarity">
    <text evidence="19">Belongs to the protein kinase superfamily.</text>
</comment>
<dbReference type="Pfam" id="PF07714">
    <property type="entry name" value="PK_Tyr_Ser-Thr"/>
    <property type="match status" value="1"/>
</dbReference>
<keyword evidence="14 20" id="KW-1133">Transmembrane helix</keyword>
<dbReference type="GO" id="GO:0004674">
    <property type="term" value="F:protein serine/threonine kinase activity"/>
    <property type="evidence" value="ECO:0007669"/>
    <property type="project" value="UniProtKB-KW"/>
</dbReference>
<name>A0AAV5LXQ1_9ROSI</name>
<dbReference type="InterPro" id="IPR008271">
    <property type="entry name" value="Ser/Thr_kinase_AS"/>
</dbReference>
<keyword evidence="17" id="KW-0325">Glycoprotein</keyword>
<keyword evidence="4" id="KW-1003">Cell membrane</keyword>
<dbReference type="InterPro" id="IPR038408">
    <property type="entry name" value="GNK2_sf"/>
</dbReference>
<keyword evidence="8" id="KW-0732">Signal</keyword>
<dbReference type="InterPro" id="IPR001245">
    <property type="entry name" value="Ser-Thr/Tyr_kinase_cat_dom"/>
</dbReference>
<feature type="domain" description="Gnk2-homologous" evidence="22">
    <location>
        <begin position="2"/>
        <end position="109"/>
    </location>
</feature>
<evidence type="ECO:0000256" key="16">
    <source>
        <dbReference type="ARBA" id="ARBA00023170"/>
    </source>
</evidence>
<dbReference type="GO" id="GO:0030246">
    <property type="term" value="F:carbohydrate binding"/>
    <property type="evidence" value="ECO:0007669"/>
    <property type="project" value="UniProtKB-KW"/>
</dbReference>
<evidence type="ECO:0000256" key="7">
    <source>
        <dbReference type="ARBA" id="ARBA00022692"/>
    </source>
</evidence>
<feature type="domain" description="Protein kinase" evidence="21">
    <location>
        <begin position="196"/>
        <end position="426"/>
    </location>
</feature>
<organism evidence="23 24">
    <name type="scientific">Rubroshorea leprosula</name>
    <dbReference type="NCBI Taxonomy" id="152421"/>
    <lineage>
        <taxon>Eukaryota</taxon>
        <taxon>Viridiplantae</taxon>
        <taxon>Streptophyta</taxon>
        <taxon>Embryophyta</taxon>
        <taxon>Tracheophyta</taxon>
        <taxon>Spermatophyta</taxon>
        <taxon>Magnoliopsida</taxon>
        <taxon>eudicotyledons</taxon>
        <taxon>Gunneridae</taxon>
        <taxon>Pentapetalae</taxon>
        <taxon>rosids</taxon>
        <taxon>malvids</taxon>
        <taxon>Malvales</taxon>
        <taxon>Dipterocarpaceae</taxon>
        <taxon>Rubroshorea</taxon>
    </lineage>
</organism>
<evidence type="ECO:0000256" key="19">
    <source>
        <dbReference type="RuleBase" id="RU000304"/>
    </source>
</evidence>
<evidence type="ECO:0000256" key="8">
    <source>
        <dbReference type="ARBA" id="ARBA00022729"/>
    </source>
</evidence>
<keyword evidence="7 20" id="KW-0812">Transmembrane</keyword>
<comment type="subcellular location">
    <subcellularLocation>
        <location evidence="1">Cell membrane</location>
        <topology evidence="1">Single-pass type I membrane protein</topology>
    </subcellularLocation>
</comment>
<dbReference type="SMART" id="SM00220">
    <property type="entry name" value="S_TKc"/>
    <property type="match status" value="1"/>
</dbReference>
<dbReference type="GO" id="GO:0002229">
    <property type="term" value="P:defense response to oomycetes"/>
    <property type="evidence" value="ECO:0007669"/>
    <property type="project" value="UniProtKB-ARBA"/>
</dbReference>
<evidence type="ECO:0000256" key="10">
    <source>
        <dbReference type="ARBA" id="ARBA00022737"/>
    </source>
</evidence>
<dbReference type="CDD" id="cd23509">
    <property type="entry name" value="Gnk2-like"/>
    <property type="match status" value="1"/>
</dbReference>
<accession>A0AAV5LXQ1</accession>
<keyword evidence="11 18" id="KW-0547">Nucleotide-binding</keyword>
<dbReference type="InterPro" id="IPR011009">
    <property type="entry name" value="Kinase-like_dom_sf"/>
</dbReference>
<protein>
    <submittedName>
        <fullName evidence="23">Uncharacterized protein</fullName>
    </submittedName>
</protein>
<evidence type="ECO:0000256" key="14">
    <source>
        <dbReference type="ARBA" id="ARBA00022989"/>
    </source>
</evidence>
<evidence type="ECO:0000256" key="6">
    <source>
        <dbReference type="ARBA" id="ARBA00022679"/>
    </source>
</evidence>
<proteinExistence type="inferred from homology"/>
<keyword evidence="10" id="KW-0677">Repeat</keyword>
<gene>
    <name evidence="23" type="ORF">SLEP1_g49719</name>
</gene>
<evidence type="ECO:0000256" key="9">
    <source>
        <dbReference type="ARBA" id="ARBA00022734"/>
    </source>
</evidence>
<evidence type="ECO:0000256" key="17">
    <source>
        <dbReference type="ARBA" id="ARBA00023180"/>
    </source>
</evidence>
<evidence type="ECO:0000256" key="2">
    <source>
        <dbReference type="ARBA" id="ARBA00008536"/>
    </source>
</evidence>
<evidence type="ECO:0000256" key="20">
    <source>
        <dbReference type="SAM" id="Phobius"/>
    </source>
</evidence>
<reference evidence="23 24" key="1">
    <citation type="journal article" date="2021" name="Commun. Biol.">
        <title>The genome of Shorea leprosula (Dipterocarpaceae) highlights the ecological relevance of drought in aseasonal tropical rainforests.</title>
        <authorList>
            <person name="Ng K.K.S."/>
            <person name="Kobayashi M.J."/>
            <person name="Fawcett J.A."/>
            <person name="Hatakeyama M."/>
            <person name="Paape T."/>
            <person name="Ng C.H."/>
            <person name="Ang C.C."/>
            <person name="Tnah L.H."/>
            <person name="Lee C.T."/>
            <person name="Nishiyama T."/>
            <person name="Sese J."/>
            <person name="O'Brien M.J."/>
            <person name="Copetti D."/>
            <person name="Mohd Noor M.I."/>
            <person name="Ong R.C."/>
            <person name="Putra M."/>
            <person name="Sireger I.Z."/>
            <person name="Indrioko S."/>
            <person name="Kosugi Y."/>
            <person name="Izuno A."/>
            <person name="Isagi Y."/>
            <person name="Lee S.L."/>
            <person name="Shimizu K.K."/>
        </authorList>
    </citation>
    <scope>NUCLEOTIDE SEQUENCE [LARGE SCALE GENOMIC DNA]</scope>
    <source>
        <strain evidence="23">214</strain>
    </source>
</reference>
<keyword evidence="5 19" id="KW-0723">Serine/threonine-protein kinase</keyword>
<evidence type="ECO:0000256" key="13">
    <source>
        <dbReference type="ARBA" id="ARBA00022840"/>
    </source>
</evidence>
<evidence type="ECO:0000256" key="1">
    <source>
        <dbReference type="ARBA" id="ARBA00004251"/>
    </source>
</evidence>